<dbReference type="Proteomes" id="UP000005709">
    <property type="component" value="Unassembled WGS sequence"/>
</dbReference>
<protein>
    <submittedName>
        <fullName evidence="1">Uncharacterized protein</fullName>
    </submittedName>
</protein>
<evidence type="ECO:0000313" key="1">
    <source>
        <dbReference type="EMBL" id="EEV16737.1"/>
    </source>
</evidence>
<dbReference type="EMBL" id="ACYG01000030">
    <property type="protein sequence ID" value="EEV16737.1"/>
    <property type="molecule type" value="Genomic_DNA"/>
</dbReference>
<dbReference type="AlphaFoldDB" id="C8PKX8"/>
<reference evidence="1 2" key="1">
    <citation type="submission" date="2009-07" db="EMBL/GenBank/DDBJ databases">
        <authorList>
            <person name="Madupu R."/>
            <person name="Sebastian Y."/>
            <person name="Durkin A.S."/>
            <person name="Torralba M."/>
            <person name="Methe B."/>
            <person name="Sutton G.G."/>
            <person name="Strausberg R.L."/>
            <person name="Nelson K.E."/>
        </authorList>
    </citation>
    <scope>NUCLEOTIDE SEQUENCE [LARGE SCALE GENOMIC DNA]</scope>
    <source>
        <strain evidence="1 2">RM3268</strain>
    </source>
</reference>
<comment type="caution">
    <text evidence="1">The sequence shown here is derived from an EMBL/GenBank/DDBJ whole genome shotgun (WGS) entry which is preliminary data.</text>
</comment>
<organism evidence="1 2">
    <name type="scientific">Campylobacter gracilis RM3268</name>
    <dbReference type="NCBI Taxonomy" id="553220"/>
    <lineage>
        <taxon>Bacteria</taxon>
        <taxon>Pseudomonadati</taxon>
        <taxon>Campylobacterota</taxon>
        <taxon>Epsilonproteobacteria</taxon>
        <taxon>Campylobacterales</taxon>
        <taxon>Campylobacteraceae</taxon>
        <taxon>Campylobacter</taxon>
    </lineage>
</organism>
<sequence>MQRWNFKAALAGLAARNFKAASKILAQNFGVRQNLKNA</sequence>
<proteinExistence type="predicted"/>
<name>C8PKX8_9BACT</name>
<gene>
    <name evidence="1" type="ORF">CAMGR0001_0351</name>
</gene>
<keyword evidence="2" id="KW-1185">Reference proteome</keyword>
<evidence type="ECO:0000313" key="2">
    <source>
        <dbReference type="Proteomes" id="UP000005709"/>
    </source>
</evidence>
<accession>C8PKX8</accession>